<accession>A0A3E2GXH7</accession>
<reference evidence="2 3" key="1">
    <citation type="submission" date="2018-05" db="EMBL/GenBank/DDBJ databases">
        <title>Draft genome sequence of Scytalidium lignicola DSM 105466, a ubiquitous saprotrophic fungus.</title>
        <authorList>
            <person name="Buettner E."/>
            <person name="Gebauer A.M."/>
            <person name="Hofrichter M."/>
            <person name="Liers C."/>
            <person name="Kellner H."/>
        </authorList>
    </citation>
    <scope>NUCLEOTIDE SEQUENCE [LARGE SCALE GENOMIC DNA]</scope>
    <source>
        <strain evidence="2 3">DSM 105466</strain>
    </source>
</reference>
<keyword evidence="3" id="KW-1185">Reference proteome</keyword>
<dbReference type="AlphaFoldDB" id="A0A3E2GXH7"/>
<feature type="non-terminal residue" evidence="2">
    <location>
        <position position="1"/>
    </location>
</feature>
<comment type="caution">
    <text evidence="2">The sequence shown here is derived from an EMBL/GenBank/DDBJ whole genome shotgun (WGS) entry which is preliminary data.</text>
</comment>
<proteinExistence type="predicted"/>
<dbReference type="OrthoDB" id="3260716at2759"/>
<name>A0A3E2GXH7_SCYLI</name>
<gene>
    <name evidence="2" type="ORF">B7463_g10525</name>
</gene>
<sequence length="169" mass="18454">MPANLDSVVNQGEFHAKIPPFRPEEHGHAVHNKAGYTEVPESHIEVLSPGSAPKDRSFRPDTTNMFPSRDPDANIDEINGSDGDIIPGATSADVVNNFNRPIQGQTSKQLHGSGANKGKKEHEGLIGRGGTSRDSEEYIGRREHEFNKDTTGAEDKLPVGADELSYERR</sequence>
<dbReference type="EMBL" id="NCSJ02000302">
    <property type="protein sequence ID" value="RFU25819.1"/>
    <property type="molecule type" value="Genomic_DNA"/>
</dbReference>
<evidence type="ECO:0000313" key="3">
    <source>
        <dbReference type="Proteomes" id="UP000258309"/>
    </source>
</evidence>
<evidence type="ECO:0000256" key="1">
    <source>
        <dbReference type="SAM" id="MobiDB-lite"/>
    </source>
</evidence>
<organism evidence="2 3">
    <name type="scientific">Scytalidium lignicola</name>
    <name type="common">Hyphomycete</name>
    <dbReference type="NCBI Taxonomy" id="5539"/>
    <lineage>
        <taxon>Eukaryota</taxon>
        <taxon>Fungi</taxon>
        <taxon>Dikarya</taxon>
        <taxon>Ascomycota</taxon>
        <taxon>Pezizomycotina</taxon>
        <taxon>Leotiomycetes</taxon>
        <taxon>Leotiomycetes incertae sedis</taxon>
        <taxon>Scytalidium</taxon>
    </lineage>
</organism>
<feature type="compositionally biased region" description="Polar residues" evidence="1">
    <location>
        <begin position="93"/>
        <end position="110"/>
    </location>
</feature>
<feature type="compositionally biased region" description="Basic and acidic residues" evidence="1">
    <location>
        <begin position="118"/>
        <end position="157"/>
    </location>
</feature>
<dbReference type="Proteomes" id="UP000258309">
    <property type="component" value="Unassembled WGS sequence"/>
</dbReference>
<feature type="non-terminal residue" evidence="2">
    <location>
        <position position="169"/>
    </location>
</feature>
<protein>
    <submittedName>
        <fullName evidence="2">Uncharacterized protein</fullName>
    </submittedName>
</protein>
<dbReference type="OMA" id="HKATGED"/>
<feature type="region of interest" description="Disordered" evidence="1">
    <location>
        <begin position="46"/>
        <end position="169"/>
    </location>
</feature>
<evidence type="ECO:0000313" key="2">
    <source>
        <dbReference type="EMBL" id="RFU25819.1"/>
    </source>
</evidence>